<name>A0A1Q9CZ31_SYMMI</name>
<proteinExistence type="predicted"/>
<reference evidence="1 2" key="1">
    <citation type="submission" date="2016-02" db="EMBL/GenBank/DDBJ databases">
        <title>Genome analysis of coral dinoflagellate symbionts highlights evolutionary adaptations to a symbiotic lifestyle.</title>
        <authorList>
            <person name="Aranda M."/>
            <person name="Li Y."/>
            <person name="Liew Y.J."/>
            <person name="Baumgarten S."/>
            <person name="Simakov O."/>
            <person name="Wilson M."/>
            <person name="Piel J."/>
            <person name="Ashoor H."/>
            <person name="Bougouffa S."/>
            <person name="Bajic V.B."/>
            <person name="Ryu T."/>
            <person name="Ravasi T."/>
            <person name="Bayer T."/>
            <person name="Micklem G."/>
            <person name="Kim H."/>
            <person name="Bhak J."/>
            <person name="Lajeunesse T.C."/>
            <person name="Voolstra C.R."/>
        </authorList>
    </citation>
    <scope>NUCLEOTIDE SEQUENCE [LARGE SCALE GENOMIC DNA]</scope>
    <source>
        <strain evidence="1 2">CCMP2467</strain>
    </source>
</reference>
<sequence length="125" mass="13512">MAFYQLAQFLVAFAAVMDNRGDRRPLLGSSIVAGLIGQGEDYTVLSQFSIGGRDHERVRSGVGALAASAQPALQEIEGTSEPELSQTLTSEDRALDKAEMQLFNILLALREVMGALGVVRWKTSE</sequence>
<organism evidence="1 2">
    <name type="scientific">Symbiodinium microadriaticum</name>
    <name type="common">Dinoflagellate</name>
    <name type="synonym">Zooxanthella microadriatica</name>
    <dbReference type="NCBI Taxonomy" id="2951"/>
    <lineage>
        <taxon>Eukaryota</taxon>
        <taxon>Sar</taxon>
        <taxon>Alveolata</taxon>
        <taxon>Dinophyceae</taxon>
        <taxon>Suessiales</taxon>
        <taxon>Symbiodiniaceae</taxon>
        <taxon>Symbiodinium</taxon>
    </lineage>
</organism>
<gene>
    <name evidence="1" type="ORF">AK812_SmicGene30499</name>
</gene>
<protein>
    <submittedName>
        <fullName evidence="1">Uncharacterized protein</fullName>
    </submittedName>
</protein>
<comment type="caution">
    <text evidence="1">The sequence shown here is derived from an EMBL/GenBank/DDBJ whole genome shotgun (WGS) entry which is preliminary data.</text>
</comment>
<dbReference type="Proteomes" id="UP000186817">
    <property type="component" value="Unassembled WGS sequence"/>
</dbReference>
<dbReference type="EMBL" id="LSRX01000825">
    <property type="protein sequence ID" value="OLP88193.1"/>
    <property type="molecule type" value="Genomic_DNA"/>
</dbReference>
<keyword evidence="2" id="KW-1185">Reference proteome</keyword>
<evidence type="ECO:0000313" key="2">
    <source>
        <dbReference type="Proteomes" id="UP000186817"/>
    </source>
</evidence>
<accession>A0A1Q9CZ31</accession>
<dbReference type="AlphaFoldDB" id="A0A1Q9CZ31"/>
<evidence type="ECO:0000313" key="1">
    <source>
        <dbReference type="EMBL" id="OLP88193.1"/>
    </source>
</evidence>